<dbReference type="Proteomes" id="UP000274822">
    <property type="component" value="Unassembled WGS sequence"/>
</dbReference>
<feature type="transmembrane region" description="Helical" evidence="10">
    <location>
        <begin position="718"/>
        <end position="740"/>
    </location>
</feature>
<feature type="region of interest" description="Disordered" evidence="9">
    <location>
        <begin position="884"/>
        <end position="918"/>
    </location>
</feature>
<name>A0A433QQS7_9FUNG</name>
<dbReference type="PRINTS" id="PR00248">
    <property type="entry name" value="GPCRMGR"/>
</dbReference>
<feature type="transmembrane region" description="Helical" evidence="10">
    <location>
        <begin position="563"/>
        <end position="581"/>
    </location>
</feature>
<evidence type="ECO:0000256" key="6">
    <source>
        <dbReference type="ARBA" id="ARBA00023170"/>
    </source>
</evidence>
<feature type="transmembrane region" description="Helical" evidence="10">
    <location>
        <begin position="536"/>
        <end position="557"/>
    </location>
</feature>
<dbReference type="Pfam" id="PF01094">
    <property type="entry name" value="ANF_receptor"/>
    <property type="match status" value="1"/>
</dbReference>
<evidence type="ECO:0000256" key="11">
    <source>
        <dbReference type="SAM" id="SignalP"/>
    </source>
</evidence>
<gene>
    <name evidence="13" type="ORF">BC938DRAFT_476223</name>
</gene>
<dbReference type="GO" id="GO:0038039">
    <property type="term" value="C:G protein-coupled receptor heterodimeric complex"/>
    <property type="evidence" value="ECO:0007669"/>
    <property type="project" value="TreeGrafter"/>
</dbReference>
<evidence type="ECO:0000256" key="2">
    <source>
        <dbReference type="ARBA" id="ARBA00022692"/>
    </source>
</evidence>
<keyword evidence="2 10" id="KW-0812">Transmembrane</keyword>
<keyword evidence="8" id="KW-0807">Transducer</keyword>
<dbReference type="InterPro" id="IPR000337">
    <property type="entry name" value="GPCR_3"/>
</dbReference>
<sequence length="938" mass="103604">MAKTRRIYNYLLSAAVVCCTIWRVGAATSSSASSPSVIASSLVGVPLSSAPTPTTTANALPINLPILPSNAAELVQLNVGIVLPDPSKLIINDTSDLALVGGGIAAIQLAAMEINNRNLIPGVYVNLTYGLYGWQSDNDKAKSIFATSDLIRSNVSAVIGDAYSVSTFLSAAMTGKTNIPQCSFVAANEQLSDKAQYPTFFRTVPTALLGDPLVTLFQNQSWTTIGVIYSPDDNAKSLTSQLVSKCKDAGITVDFQETTSILGISALQPVWQTMNNSLARVIVVIQVGPVDQAHFFMAAQKQGFMTDDYVWITVNPIAEDIAVAVLNNTTPATTDATALLNPFDGIIALNQAWNLTGLPEYDQFLAKWSQLPSNIFYDQAPDFLPHNQPQAYSCMYVLALGINQILNNYPGGRQTGLRDLSKGLFNQNAGPLTPLLFNTNWTGPAGLMNFTATGISNIFMSRTVPQLNLLLNMAVHSTSYCHRTFMMEPPICESASHKPWYYHHLGHLCPWSSMLSRHDADYRSKPEGRCRQSFKLLGLMFAFGSIASYTLIPTVAICSLRPICLAVSFVLVLGNIIAKTFRIYRIFDNSFALKSNTITNRYLSTIVIALLAGALVTVGLWLILDPPVPMLAAVNSLSSAWTCNSRYSTVGRASIFEILLIIYLGSMVLVASILAYKTRGVDDMFGESKQIAFVSYNMMIAGTICIPTLFLPSAEFLASYYLCICALLFATVFALIALFVPKMIAIVKHHKLKKHTRPTTTHATNNTWDASKITLSAIVPKFDMVLDAHEGVLPVRIQKKNMPYFSRWQTKKLVVITKMGYFMLIDRETRKASPYQFVSCKAITTNNHDDYIFQVTGVDNLEFYFQVKDAMSLDKWVQRFQNKQLDPRRDFSPPQYSHTTPNSSNHSEELGDEDDLGLNLFNKPRNRLTEWRRKDNDV</sequence>
<evidence type="ECO:0000259" key="12">
    <source>
        <dbReference type="PROSITE" id="PS50259"/>
    </source>
</evidence>
<dbReference type="EMBL" id="RBNJ01002299">
    <property type="protein sequence ID" value="RUS32130.1"/>
    <property type="molecule type" value="Genomic_DNA"/>
</dbReference>
<feature type="domain" description="G-protein coupled receptors family 3 profile" evidence="12">
    <location>
        <begin position="536"/>
        <end position="749"/>
    </location>
</feature>
<dbReference type="SUPFAM" id="SSF53822">
    <property type="entry name" value="Periplasmic binding protein-like I"/>
    <property type="match status" value="1"/>
</dbReference>
<evidence type="ECO:0000256" key="1">
    <source>
        <dbReference type="ARBA" id="ARBA00004141"/>
    </source>
</evidence>
<feature type="transmembrane region" description="Helical" evidence="10">
    <location>
        <begin position="691"/>
        <end position="712"/>
    </location>
</feature>
<proteinExistence type="predicted"/>
<keyword evidence="4" id="KW-0297">G-protein coupled receptor</keyword>
<dbReference type="GO" id="GO:0004965">
    <property type="term" value="F:G protein-coupled GABA receptor activity"/>
    <property type="evidence" value="ECO:0007669"/>
    <property type="project" value="InterPro"/>
</dbReference>
<evidence type="ECO:0000256" key="5">
    <source>
        <dbReference type="ARBA" id="ARBA00023136"/>
    </source>
</evidence>
<dbReference type="InterPro" id="IPR028082">
    <property type="entry name" value="Peripla_BP_I"/>
</dbReference>
<dbReference type="InterPro" id="IPR001828">
    <property type="entry name" value="ANF_lig-bd_rcpt"/>
</dbReference>
<dbReference type="Pfam" id="PF00003">
    <property type="entry name" value="7tm_3"/>
    <property type="match status" value="1"/>
</dbReference>
<keyword evidence="14" id="KW-1185">Reference proteome</keyword>
<dbReference type="PANTHER" id="PTHR10519:SF20">
    <property type="entry name" value="G-PROTEIN COUPLED RECEPTOR 156-RELATED"/>
    <property type="match status" value="1"/>
</dbReference>
<evidence type="ECO:0000256" key="4">
    <source>
        <dbReference type="ARBA" id="ARBA00023040"/>
    </source>
</evidence>
<feature type="transmembrane region" description="Helical" evidence="10">
    <location>
        <begin position="602"/>
        <end position="624"/>
    </location>
</feature>
<evidence type="ECO:0000313" key="13">
    <source>
        <dbReference type="EMBL" id="RUS32130.1"/>
    </source>
</evidence>
<evidence type="ECO:0000256" key="3">
    <source>
        <dbReference type="ARBA" id="ARBA00022989"/>
    </source>
</evidence>
<organism evidence="13 14">
    <name type="scientific">Jimgerdemannia flammicorona</name>
    <dbReference type="NCBI Taxonomy" id="994334"/>
    <lineage>
        <taxon>Eukaryota</taxon>
        <taxon>Fungi</taxon>
        <taxon>Fungi incertae sedis</taxon>
        <taxon>Mucoromycota</taxon>
        <taxon>Mucoromycotina</taxon>
        <taxon>Endogonomycetes</taxon>
        <taxon>Endogonales</taxon>
        <taxon>Endogonaceae</taxon>
        <taxon>Jimgerdemannia</taxon>
    </lineage>
</organism>
<dbReference type="InterPro" id="IPR017978">
    <property type="entry name" value="GPCR_3_C"/>
</dbReference>
<dbReference type="PANTHER" id="PTHR10519">
    <property type="entry name" value="GABA-B RECEPTOR"/>
    <property type="match status" value="1"/>
</dbReference>
<keyword evidence="11" id="KW-0732">Signal</keyword>
<evidence type="ECO:0000256" key="9">
    <source>
        <dbReference type="SAM" id="MobiDB-lite"/>
    </source>
</evidence>
<feature type="signal peptide" evidence="11">
    <location>
        <begin position="1"/>
        <end position="27"/>
    </location>
</feature>
<evidence type="ECO:0000256" key="7">
    <source>
        <dbReference type="ARBA" id="ARBA00023180"/>
    </source>
</evidence>
<keyword evidence="3 10" id="KW-1133">Transmembrane helix</keyword>
<comment type="caution">
    <text evidence="13">The sequence shown here is derived from an EMBL/GenBank/DDBJ whole genome shotgun (WGS) entry which is preliminary data.</text>
</comment>
<dbReference type="GO" id="GO:0007214">
    <property type="term" value="P:gamma-aminobutyric acid signaling pathway"/>
    <property type="evidence" value="ECO:0007669"/>
    <property type="project" value="TreeGrafter"/>
</dbReference>
<feature type="chain" id="PRO_5018966518" evidence="11">
    <location>
        <begin position="28"/>
        <end position="938"/>
    </location>
</feature>
<keyword evidence="5 10" id="KW-0472">Membrane</keyword>
<reference evidence="13 14" key="1">
    <citation type="journal article" date="2018" name="New Phytol.">
        <title>Phylogenomics of Endogonaceae and evolution of mycorrhizas within Mucoromycota.</title>
        <authorList>
            <person name="Chang Y."/>
            <person name="Desiro A."/>
            <person name="Na H."/>
            <person name="Sandor L."/>
            <person name="Lipzen A."/>
            <person name="Clum A."/>
            <person name="Barry K."/>
            <person name="Grigoriev I.V."/>
            <person name="Martin F.M."/>
            <person name="Stajich J.E."/>
            <person name="Smith M.E."/>
            <person name="Bonito G."/>
            <person name="Spatafora J.W."/>
        </authorList>
    </citation>
    <scope>NUCLEOTIDE SEQUENCE [LARGE SCALE GENOMIC DNA]</scope>
    <source>
        <strain evidence="13 14">AD002</strain>
    </source>
</reference>
<dbReference type="AlphaFoldDB" id="A0A433QQS7"/>
<keyword evidence="7" id="KW-0325">Glycoprotein</keyword>
<keyword evidence="6" id="KW-0675">Receptor</keyword>
<feature type="transmembrane region" description="Helical" evidence="10">
    <location>
        <begin position="655"/>
        <end position="676"/>
    </location>
</feature>
<dbReference type="PRINTS" id="PR01176">
    <property type="entry name" value="GABABRECEPTR"/>
</dbReference>
<dbReference type="CDD" id="cd15047">
    <property type="entry name" value="7tmC_GABA-B-like"/>
    <property type="match status" value="1"/>
</dbReference>
<dbReference type="CDD" id="cd00821">
    <property type="entry name" value="PH"/>
    <property type="match status" value="1"/>
</dbReference>
<dbReference type="SUPFAM" id="SSF50729">
    <property type="entry name" value="PH domain-like"/>
    <property type="match status" value="1"/>
</dbReference>
<evidence type="ECO:0000256" key="10">
    <source>
        <dbReference type="SAM" id="Phobius"/>
    </source>
</evidence>
<evidence type="ECO:0000313" key="14">
    <source>
        <dbReference type="Proteomes" id="UP000274822"/>
    </source>
</evidence>
<comment type="subcellular location">
    <subcellularLocation>
        <location evidence="1">Membrane</location>
        <topology evidence="1">Multi-pass membrane protein</topology>
    </subcellularLocation>
</comment>
<dbReference type="PROSITE" id="PS50259">
    <property type="entry name" value="G_PROTEIN_RECEP_F3_4"/>
    <property type="match status" value="1"/>
</dbReference>
<dbReference type="InterPro" id="IPR002455">
    <property type="entry name" value="GPCR3_GABA-B"/>
</dbReference>
<protein>
    <submittedName>
        <fullName evidence="13">Periplasmic binding protein-like I</fullName>
    </submittedName>
</protein>
<evidence type="ECO:0000256" key="8">
    <source>
        <dbReference type="ARBA" id="ARBA00023224"/>
    </source>
</evidence>
<accession>A0A433QQS7</accession>
<dbReference type="Gene3D" id="3.40.50.2300">
    <property type="match status" value="2"/>
</dbReference>
<feature type="compositionally biased region" description="Polar residues" evidence="9">
    <location>
        <begin position="894"/>
        <end position="905"/>
    </location>
</feature>